<gene>
    <name evidence="7" type="ORF">J1605_005436</name>
</gene>
<evidence type="ECO:0000256" key="5">
    <source>
        <dbReference type="SAM" id="MobiDB-lite"/>
    </source>
</evidence>
<dbReference type="GO" id="GO:0097112">
    <property type="term" value="P:gamma-aminobutyric acid receptor clustering"/>
    <property type="evidence" value="ECO:0007669"/>
    <property type="project" value="TreeGrafter"/>
</dbReference>
<proteinExistence type="predicted"/>
<evidence type="ECO:0000256" key="1">
    <source>
        <dbReference type="ARBA" id="ARBA00004141"/>
    </source>
</evidence>
<feature type="compositionally biased region" description="Pro residues" evidence="5">
    <location>
        <begin position="228"/>
        <end position="238"/>
    </location>
</feature>
<protein>
    <recommendedName>
        <fullName evidence="9">Lipoma HMGIC fusion partner-like 4 protein</fullName>
    </recommendedName>
</protein>
<dbReference type="GO" id="GO:0007605">
    <property type="term" value="P:sensory perception of sound"/>
    <property type="evidence" value="ECO:0007669"/>
    <property type="project" value="TreeGrafter"/>
</dbReference>
<name>A0AB34HA97_ESCRO</name>
<evidence type="ECO:0008006" key="9">
    <source>
        <dbReference type="Google" id="ProtNLM"/>
    </source>
</evidence>
<dbReference type="EMBL" id="JAIQCJ010001647">
    <property type="protein sequence ID" value="KAJ8788137.1"/>
    <property type="molecule type" value="Genomic_DNA"/>
</dbReference>
<dbReference type="GO" id="GO:0060077">
    <property type="term" value="C:inhibitory synapse"/>
    <property type="evidence" value="ECO:0007669"/>
    <property type="project" value="TreeGrafter"/>
</dbReference>
<feature type="transmembrane region" description="Helical" evidence="6">
    <location>
        <begin position="262"/>
        <end position="284"/>
    </location>
</feature>
<keyword evidence="2 6" id="KW-0812">Transmembrane</keyword>
<evidence type="ECO:0000256" key="4">
    <source>
        <dbReference type="ARBA" id="ARBA00023136"/>
    </source>
</evidence>
<keyword evidence="4 6" id="KW-0472">Membrane</keyword>
<evidence type="ECO:0000256" key="6">
    <source>
        <dbReference type="SAM" id="Phobius"/>
    </source>
</evidence>
<dbReference type="AlphaFoldDB" id="A0AB34HA97"/>
<dbReference type="PANTHER" id="PTHR12489:SF14">
    <property type="entry name" value="LHFPL TETRASPAN SUBFAMILY MEMBER 4 PROTEIN"/>
    <property type="match status" value="1"/>
</dbReference>
<feature type="region of interest" description="Disordered" evidence="5">
    <location>
        <begin position="1"/>
        <end position="20"/>
    </location>
</feature>
<organism evidence="7 8">
    <name type="scientific">Eschrichtius robustus</name>
    <name type="common">California gray whale</name>
    <name type="synonym">Eschrichtius gibbosus</name>
    <dbReference type="NCBI Taxonomy" id="9764"/>
    <lineage>
        <taxon>Eukaryota</taxon>
        <taxon>Metazoa</taxon>
        <taxon>Chordata</taxon>
        <taxon>Craniata</taxon>
        <taxon>Vertebrata</taxon>
        <taxon>Euteleostomi</taxon>
        <taxon>Mammalia</taxon>
        <taxon>Eutheria</taxon>
        <taxon>Laurasiatheria</taxon>
        <taxon>Artiodactyla</taxon>
        <taxon>Whippomorpha</taxon>
        <taxon>Cetacea</taxon>
        <taxon>Mysticeti</taxon>
        <taxon>Eschrichtiidae</taxon>
        <taxon>Eschrichtius</taxon>
    </lineage>
</organism>
<feature type="compositionally biased region" description="Low complexity" evidence="5">
    <location>
        <begin position="97"/>
        <end position="110"/>
    </location>
</feature>
<sequence length="376" mass="39926">MGFAWPHNGTAPAGRRGSPELEGLTVAGAYCSGWGTPGTVPTPLRDWQTPELPFLFRSAPHAGGRNAPPSGRAGARELAPPRGSAPRGEPEQDGGRAEAAAWAREAAARSAEPRRLGRASPGPTAPDRAQVGLPAPPSRGRSLRARPAWARGSRPPHPPPPGPTRAWPLPRAPGTAPVHCPPLAARAACRRLSLIPLAWKTSLPGRFSRASPAPARQPGGRSRAGGPRKPPPAPPPGTMLPSQEASKLYHEHYMRNSRAIGVLWAIFTICFAIINVVVFIQPYWVGDSVSTPKPGYFGLFHYCVGSGLAGRELTCRGSFTDFSTIPSGAFKAAAFFVLLSMVLILGCITCFALFFFCNTATVYKICAWMQLLAGDK</sequence>
<comment type="subcellular location">
    <subcellularLocation>
        <location evidence="1">Membrane</location>
        <topology evidence="1">Multi-pass membrane protein</topology>
    </subcellularLocation>
</comment>
<dbReference type="GO" id="GO:0050811">
    <property type="term" value="F:GABA receptor binding"/>
    <property type="evidence" value="ECO:0007669"/>
    <property type="project" value="TreeGrafter"/>
</dbReference>
<feature type="transmembrane region" description="Helical" evidence="6">
    <location>
        <begin position="332"/>
        <end position="356"/>
    </location>
</feature>
<evidence type="ECO:0000313" key="7">
    <source>
        <dbReference type="EMBL" id="KAJ8788137.1"/>
    </source>
</evidence>
<feature type="region of interest" description="Disordered" evidence="5">
    <location>
        <begin position="206"/>
        <end position="241"/>
    </location>
</feature>
<accession>A0AB34HA97</accession>
<evidence type="ECO:0000313" key="8">
    <source>
        <dbReference type="Proteomes" id="UP001159641"/>
    </source>
</evidence>
<comment type="caution">
    <text evidence="7">The sequence shown here is derived from an EMBL/GenBank/DDBJ whole genome shotgun (WGS) entry which is preliminary data.</text>
</comment>
<dbReference type="InterPro" id="IPR019372">
    <property type="entry name" value="LHFPL"/>
</dbReference>
<keyword evidence="8" id="KW-1185">Reference proteome</keyword>
<dbReference type="GO" id="GO:0045211">
    <property type="term" value="C:postsynaptic membrane"/>
    <property type="evidence" value="ECO:0007669"/>
    <property type="project" value="TreeGrafter"/>
</dbReference>
<evidence type="ECO:0000256" key="3">
    <source>
        <dbReference type="ARBA" id="ARBA00022989"/>
    </source>
</evidence>
<dbReference type="PANTHER" id="PTHR12489">
    <property type="entry name" value="LIPOMA HMGIC FUSION PARTNER-LIKE PROTEIN"/>
    <property type="match status" value="1"/>
</dbReference>
<evidence type="ECO:0000256" key="2">
    <source>
        <dbReference type="ARBA" id="ARBA00022692"/>
    </source>
</evidence>
<dbReference type="Proteomes" id="UP001159641">
    <property type="component" value="Unassembled WGS sequence"/>
</dbReference>
<keyword evidence="3 6" id="KW-1133">Transmembrane helix</keyword>
<dbReference type="Pfam" id="PF10242">
    <property type="entry name" value="L_HMGIC_fpl"/>
    <property type="match status" value="1"/>
</dbReference>
<feature type="compositionally biased region" description="Low complexity" evidence="5">
    <location>
        <begin position="212"/>
        <end position="227"/>
    </location>
</feature>
<reference evidence="7 8" key="1">
    <citation type="submission" date="2022-11" db="EMBL/GenBank/DDBJ databases">
        <title>Whole genome sequence of Eschrichtius robustus ER-17-0199.</title>
        <authorList>
            <person name="Bruniche-Olsen A."/>
            <person name="Black A.N."/>
            <person name="Fields C.J."/>
            <person name="Walden K."/>
            <person name="Dewoody J.A."/>
        </authorList>
    </citation>
    <scope>NUCLEOTIDE SEQUENCE [LARGE SCALE GENOMIC DNA]</scope>
    <source>
        <strain evidence="7">ER-17-0199</strain>
        <tissue evidence="7">Blubber</tissue>
    </source>
</reference>
<feature type="region of interest" description="Disordered" evidence="5">
    <location>
        <begin position="56"/>
        <end position="173"/>
    </location>
</feature>